<gene>
    <name evidence="2" type="ORF">AVDCRST_MAG48-1745</name>
</gene>
<feature type="non-terminal residue" evidence="2">
    <location>
        <position position="246"/>
    </location>
</feature>
<organism evidence="2">
    <name type="scientific">uncultured Friedmanniella sp</name>
    <dbReference type="NCBI Taxonomy" id="335381"/>
    <lineage>
        <taxon>Bacteria</taxon>
        <taxon>Bacillati</taxon>
        <taxon>Actinomycetota</taxon>
        <taxon>Actinomycetes</taxon>
        <taxon>Propionibacteriales</taxon>
        <taxon>Nocardioidaceae</taxon>
        <taxon>Friedmanniella</taxon>
        <taxon>environmental samples</taxon>
    </lineage>
</organism>
<proteinExistence type="predicted"/>
<feature type="compositionally biased region" description="Basic residues" evidence="1">
    <location>
        <begin position="223"/>
        <end position="232"/>
    </location>
</feature>
<name>A0A6J4KII6_9ACTN</name>
<feature type="region of interest" description="Disordered" evidence="1">
    <location>
        <begin position="1"/>
        <end position="246"/>
    </location>
</feature>
<feature type="compositionally biased region" description="Low complexity" evidence="1">
    <location>
        <begin position="177"/>
        <end position="186"/>
    </location>
</feature>
<feature type="compositionally biased region" description="Low complexity" evidence="1">
    <location>
        <begin position="51"/>
        <end position="62"/>
    </location>
</feature>
<feature type="compositionally biased region" description="Basic residues" evidence="1">
    <location>
        <begin position="87"/>
        <end position="104"/>
    </location>
</feature>
<evidence type="ECO:0000256" key="1">
    <source>
        <dbReference type="SAM" id="MobiDB-lite"/>
    </source>
</evidence>
<accession>A0A6J4KII6</accession>
<feature type="non-terminal residue" evidence="2">
    <location>
        <position position="1"/>
    </location>
</feature>
<dbReference type="AlphaFoldDB" id="A0A6J4KII6"/>
<feature type="compositionally biased region" description="Basic residues" evidence="1">
    <location>
        <begin position="155"/>
        <end position="174"/>
    </location>
</feature>
<protein>
    <submittedName>
        <fullName evidence="2">Uncharacterized protein</fullName>
    </submittedName>
</protein>
<dbReference type="EMBL" id="CADCTS010000252">
    <property type="protein sequence ID" value="CAA9306612.1"/>
    <property type="molecule type" value="Genomic_DNA"/>
</dbReference>
<reference evidence="2" key="1">
    <citation type="submission" date="2020-02" db="EMBL/GenBank/DDBJ databases">
        <authorList>
            <person name="Meier V. D."/>
        </authorList>
    </citation>
    <scope>NUCLEOTIDE SEQUENCE</scope>
    <source>
        <strain evidence="2">AVDCRST_MAG48</strain>
    </source>
</reference>
<evidence type="ECO:0000313" key="2">
    <source>
        <dbReference type="EMBL" id="CAA9306612.1"/>
    </source>
</evidence>
<sequence length="246" mass="27062">GCRRAGRHPSRGEPGQRRGRPGLRRGRRGHRHRRARRRRGTVRGRARAGHGPRPWSGAAAGRRGPHPGLVLDLCPRPADRRAGPGGGRRRGSRPARRAAPRPRAGRAGPAHLEGRRHPVPGRGGAPALARQVLPPAARRGVLGRRRAPGPQLPPRPRRRARRQPGGRVLPRRPRPLLPLRLRGPGRAPDPRHRVHHPGEERVHHPSRPVSGRRLAGPAVQRRLPPRGVRRTGHPAPGRRPCPTPDL</sequence>
<feature type="compositionally biased region" description="Basic residues" evidence="1">
    <location>
        <begin position="17"/>
        <end position="50"/>
    </location>
</feature>
<feature type="compositionally biased region" description="Pro residues" evidence="1">
    <location>
        <begin position="237"/>
        <end position="246"/>
    </location>
</feature>
<feature type="compositionally biased region" description="Basic and acidic residues" evidence="1">
    <location>
        <begin position="188"/>
        <end position="203"/>
    </location>
</feature>